<dbReference type="InterPro" id="IPR027443">
    <property type="entry name" value="IPNS-like_sf"/>
</dbReference>
<evidence type="ECO:0000259" key="4">
    <source>
        <dbReference type="Pfam" id="PF14226"/>
    </source>
</evidence>
<dbReference type="Proteomes" id="UP001050691">
    <property type="component" value="Unassembled WGS sequence"/>
</dbReference>
<dbReference type="PANTHER" id="PTHR10209:SF881">
    <property type="entry name" value="FI07970P-RELATED"/>
    <property type="match status" value="1"/>
</dbReference>
<accession>A0AAV5ARJ6</accession>
<protein>
    <recommendedName>
        <fullName evidence="4">Non-haem dioxygenase N-terminal domain-containing protein</fullName>
    </recommendedName>
</protein>
<gene>
    <name evidence="5" type="ORF">Clacol_009739</name>
</gene>
<feature type="domain" description="Non-haem dioxygenase N-terminal" evidence="4">
    <location>
        <begin position="29"/>
        <end position="93"/>
    </location>
</feature>
<dbReference type="SUPFAM" id="SSF51197">
    <property type="entry name" value="Clavaminate synthase-like"/>
    <property type="match status" value="1"/>
</dbReference>
<comment type="caution">
    <text evidence="5">The sequence shown here is derived from an EMBL/GenBank/DDBJ whole genome shotgun (WGS) entry which is preliminary data.</text>
</comment>
<name>A0AAV5ARJ6_9AGAM</name>
<keyword evidence="2" id="KW-0560">Oxidoreductase</keyword>
<dbReference type="GO" id="GO:0046872">
    <property type="term" value="F:metal ion binding"/>
    <property type="evidence" value="ECO:0007669"/>
    <property type="project" value="UniProtKB-KW"/>
</dbReference>
<evidence type="ECO:0000256" key="3">
    <source>
        <dbReference type="ARBA" id="ARBA00023004"/>
    </source>
</evidence>
<dbReference type="GO" id="GO:0016491">
    <property type="term" value="F:oxidoreductase activity"/>
    <property type="evidence" value="ECO:0007669"/>
    <property type="project" value="UniProtKB-KW"/>
</dbReference>
<dbReference type="AlphaFoldDB" id="A0AAV5ARJ6"/>
<evidence type="ECO:0000313" key="5">
    <source>
        <dbReference type="EMBL" id="GJJ15461.1"/>
    </source>
</evidence>
<dbReference type="Gene3D" id="2.60.120.330">
    <property type="entry name" value="B-lactam Antibiotic, Isopenicillin N Synthase, Chain"/>
    <property type="match status" value="1"/>
</dbReference>
<reference evidence="5" key="1">
    <citation type="submission" date="2021-10" db="EMBL/GenBank/DDBJ databases">
        <title>De novo Genome Assembly of Clathrus columnatus (Basidiomycota, Fungi) Using Illumina and Nanopore Sequence Data.</title>
        <authorList>
            <person name="Ogiso-Tanaka E."/>
            <person name="Itagaki H."/>
            <person name="Hosoya T."/>
            <person name="Hosaka K."/>
        </authorList>
    </citation>
    <scope>NUCLEOTIDE SEQUENCE</scope>
    <source>
        <strain evidence="5">MO-923</strain>
    </source>
</reference>
<keyword evidence="3" id="KW-0408">Iron</keyword>
<keyword evidence="6" id="KW-1185">Reference proteome</keyword>
<evidence type="ECO:0000313" key="6">
    <source>
        <dbReference type="Proteomes" id="UP001050691"/>
    </source>
</evidence>
<dbReference type="Pfam" id="PF14226">
    <property type="entry name" value="DIOX_N"/>
    <property type="match status" value="1"/>
</dbReference>
<organism evidence="5 6">
    <name type="scientific">Clathrus columnatus</name>
    <dbReference type="NCBI Taxonomy" id="1419009"/>
    <lineage>
        <taxon>Eukaryota</taxon>
        <taxon>Fungi</taxon>
        <taxon>Dikarya</taxon>
        <taxon>Basidiomycota</taxon>
        <taxon>Agaricomycotina</taxon>
        <taxon>Agaricomycetes</taxon>
        <taxon>Phallomycetidae</taxon>
        <taxon>Phallales</taxon>
        <taxon>Clathraceae</taxon>
        <taxon>Clathrus</taxon>
    </lineage>
</organism>
<proteinExistence type="predicted"/>
<keyword evidence="1" id="KW-0479">Metal-binding</keyword>
<dbReference type="PANTHER" id="PTHR10209">
    <property type="entry name" value="OXIDOREDUCTASE, 2OG-FE II OXYGENASE FAMILY PROTEIN"/>
    <property type="match status" value="1"/>
</dbReference>
<evidence type="ECO:0000256" key="2">
    <source>
        <dbReference type="ARBA" id="ARBA00023002"/>
    </source>
</evidence>
<dbReference type="EMBL" id="BPWL01000011">
    <property type="protein sequence ID" value="GJJ15461.1"/>
    <property type="molecule type" value="Genomic_DNA"/>
</dbReference>
<dbReference type="InterPro" id="IPR026992">
    <property type="entry name" value="DIOX_N"/>
</dbReference>
<evidence type="ECO:0000256" key="1">
    <source>
        <dbReference type="ARBA" id="ARBA00022723"/>
    </source>
</evidence>
<dbReference type="PRINTS" id="PR00682">
    <property type="entry name" value="IPNSYNTHASE"/>
</dbReference>
<sequence>MLSLPTTPNLVTQAKGAEDTHARSSDFGLRQKVAEDIRHACLTAGFFYVKNHGIPEELPLEAVERSKAFWDLPEKKKLETPLLSANVNPANRGDLYEKYGISWEDENGNSGVREGDGAMLGQNIWPADMPEFRTAMLNYYHAAVKLGQALFPLFALALNLPEKFFDDKTTNTAAMLRILHYPPQTGVVDDGVMGIGAHTE</sequence>